<feature type="transmembrane region" description="Helical" evidence="1">
    <location>
        <begin position="20"/>
        <end position="40"/>
    </location>
</feature>
<accession>A0A3E0H8H4</accession>
<dbReference type="AlphaFoldDB" id="A0A3E0H8H4"/>
<keyword evidence="1" id="KW-1133">Transmembrane helix</keyword>
<dbReference type="Proteomes" id="UP000256774">
    <property type="component" value="Unassembled WGS sequence"/>
</dbReference>
<proteinExistence type="predicted"/>
<keyword evidence="1" id="KW-0812">Transmembrane</keyword>
<dbReference type="EMBL" id="QUNR01000002">
    <property type="protein sequence ID" value="REH39146.1"/>
    <property type="molecule type" value="Genomic_DNA"/>
</dbReference>
<organism evidence="2 3">
    <name type="scientific">Paraperlucidibaca baekdonensis</name>
    <dbReference type="NCBI Taxonomy" id="748120"/>
    <lineage>
        <taxon>Bacteria</taxon>
        <taxon>Pseudomonadati</taxon>
        <taxon>Pseudomonadota</taxon>
        <taxon>Gammaproteobacteria</taxon>
        <taxon>Moraxellales</taxon>
        <taxon>Moraxellaceae</taxon>
        <taxon>Paraperlucidibaca</taxon>
    </lineage>
</organism>
<evidence type="ECO:0000313" key="3">
    <source>
        <dbReference type="Proteomes" id="UP000256774"/>
    </source>
</evidence>
<dbReference type="RefSeq" id="WP_116208143.1">
    <property type="nucleotide sequence ID" value="NZ_QUNR01000002.1"/>
</dbReference>
<gene>
    <name evidence="2" type="ORF">DFR26_1328</name>
</gene>
<keyword evidence="1" id="KW-0472">Membrane</keyword>
<dbReference type="OrthoDB" id="5720484at2"/>
<reference evidence="2 3" key="1">
    <citation type="submission" date="2018-08" db="EMBL/GenBank/DDBJ databases">
        <title>Genomic Encyclopedia of Type Strains, Phase IV (KMG-IV): sequencing the most valuable type-strain genomes for metagenomic binning, comparative biology and taxonomic classification.</title>
        <authorList>
            <person name="Goeker M."/>
        </authorList>
    </citation>
    <scope>NUCLEOTIDE SEQUENCE [LARGE SCALE GENOMIC DNA]</scope>
    <source>
        <strain evidence="2 3">DSM 26022</strain>
    </source>
</reference>
<protein>
    <submittedName>
        <fullName evidence="2">Putative Tad-like protein involved in Flp pilus assembly</fullName>
    </submittedName>
</protein>
<keyword evidence="3" id="KW-1185">Reference proteome</keyword>
<comment type="caution">
    <text evidence="2">The sequence shown here is derived from an EMBL/GenBank/DDBJ whole genome shotgun (WGS) entry which is preliminary data.</text>
</comment>
<evidence type="ECO:0000313" key="2">
    <source>
        <dbReference type="EMBL" id="REH39146.1"/>
    </source>
</evidence>
<sequence length="672" mass="70450">MSYLARVKQIRPTKHQERGAVMLMTTSFMLLGVMCLALVVDTGRLYVIKRTLQRQADVAALEVAVRGGRCDDGSAQQIAQENLARNGFTLDAEHQLALPECGDIIVNNHMRQLDTASSSNKAIAISLSQTTPASMIAGGAFGESITISARAVASANGSPLAMLTLRSTLLNVNITKNSKAKLLSDVFGGLLGGNLNISVGAWNGLIHTDIDIFEFMDRLAVNIGVSAGEYDNLLSTEVSTGELIQAAIDVLEQQNGTPQVTLNALEAIVALDQILLASSVSSSQLKLGEVVSLAADADYDGAKARVQLYQFIQGIILLANQHNAVSAVIPIDLLGNTVDLAIKVIEPPQFAAIGDPAAAKDEAYLAVNNSPNRIYVRSAQLRMVFSVSLSNELTSLVSGLSTAVSNLASPLVSVINGLLGLNLGVLLGGQDQLSILLLPAPFRFDINLDLAGGDARVTDFSCQGNEKSLTVPVKTAAATLRIGKMGTSANDAKEQVMSAQSEPTVLPIPLVDFGIKHCSILFGCGARVPFAAGGLGLKVKSSVFGAEGTLLFESPAEENLPDLGNMAETRGSQVYQSISSASLIESLRDTLSGPEITAYEANGNTLGSVLMLVGSVTNTVVALLKTAISTVLSPLLDPLLTFLIENLGLDLAKTEVAANLSCHANQGVSMVM</sequence>
<name>A0A3E0H8H4_9GAMM</name>
<evidence type="ECO:0000256" key="1">
    <source>
        <dbReference type="SAM" id="Phobius"/>
    </source>
</evidence>